<name>A0A9N8R185_9BURK</name>
<protein>
    <submittedName>
        <fullName evidence="2">Uncharacterized protein</fullName>
    </submittedName>
</protein>
<dbReference type="AlphaFoldDB" id="A0A9N8R185"/>
<keyword evidence="3" id="KW-1185">Reference proteome</keyword>
<reference evidence="2" key="1">
    <citation type="submission" date="2021-02" db="EMBL/GenBank/DDBJ databases">
        <authorList>
            <person name="Vanwijnsberghe S."/>
        </authorList>
    </citation>
    <scope>NUCLEOTIDE SEQUENCE</scope>
    <source>
        <strain evidence="2">R-70211</strain>
    </source>
</reference>
<comment type="caution">
    <text evidence="2">The sequence shown here is derived from an EMBL/GenBank/DDBJ whole genome shotgun (WGS) entry which is preliminary data.</text>
</comment>
<evidence type="ECO:0000313" key="2">
    <source>
        <dbReference type="EMBL" id="CAE6926000.1"/>
    </source>
</evidence>
<organism evidence="2 3">
    <name type="scientific">Paraburkholderia domus</name>
    <dbReference type="NCBI Taxonomy" id="2793075"/>
    <lineage>
        <taxon>Bacteria</taxon>
        <taxon>Pseudomonadati</taxon>
        <taxon>Pseudomonadota</taxon>
        <taxon>Betaproteobacteria</taxon>
        <taxon>Burkholderiales</taxon>
        <taxon>Burkholderiaceae</taxon>
        <taxon>Paraburkholderia</taxon>
    </lineage>
</organism>
<gene>
    <name evidence="2" type="ORF">R70211_04783</name>
</gene>
<dbReference type="Proteomes" id="UP000675121">
    <property type="component" value="Unassembled WGS sequence"/>
</dbReference>
<accession>A0A9N8R185</accession>
<evidence type="ECO:0000313" key="3">
    <source>
        <dbReference type="Proteomes" id="UP000675121"/>
    </source>
</evidence>
<sequence>MKNGKPKLTRRDADGLFPDLQQSGAHLASRPDNPFGEGVSKKIGRRDRDEASLWKDNLVTLPKAIELPPGYESVSHVREAMERAWRMKWIRESGNEVVVEFPEGWSAVRPPSGAVELRDATGVVRAVYGWAGDAEVRLLPRYRVESQENSSSGLGSLVVRDRENGQILERSSIWSAQTGTNHPDWARLSTWLDRQYPLHRNPLRLWGDCEDNLG</sequence>
<evidence type="ECO:0000256" key="1">
    <source>
        <dbReference type="SAM" id="MobiDB-lite"/>
    </source>
</evidence>
<feature type="region of interest" description="Disordered" evidence="1">
    <location>
        <begin position="1"/>
        <end position="46"/>
    </location>
</feature>
<dbReference type="EMBL" id="CAJNAS010000014">
    <property type="protein sequence ID" value="CAE6926000.1"/>
    <property type="molecule type" value="Genomic_DNA"/>
</dbReference>
<dbReference type="RefSeq" id="WP_201084554.1">
    <property type="nucleotide sequence ID" value="NZ_CAJNAS010000014.1"/>
</dbReference>
<proteinExistence type="predicted"/>